<accession>D8T8I1</accession>
<dbReference type="Pfam" id="PF22766">
    <property type="entry name" value="ZW10_C2"/>
    <property type="match status" value="1"/>
</dbReference>
<dbReference type="HOGENOM" id="CLU_012948_1_0_1"/>
<dbReference type="OrthoDB" id="534815at2759"/>
<dbReference type="Gene3D" id="1.10.357.150">
    <property type="match status" value="1"/>
</dbReference>
<name>D8T8I1_SELML</name>
<keyword evidence="5" id="KW-1185">Reference proteome</keyword>
<evidence type="ECO:0000259" key="1">
    <source>
        <dbReference type="Pfam" id="PF20665"/>
    </source>
</evidence>
<protein>
    <recommendedName>
        <fullName evidence="6">Centromere/kinetochore protein zw10 homolog</fullName>
    </recommendedName>
</protein>
<dbReference type="FunCoup" id="D8T8I1">
    <property type="interactions" value="4489"/>
</dbReference>
<dbReference type="InterPro" id="IPR055148">
    <property type="entry name" value="ZW10_C_2"/>
</dbReference>
<sequence length="722" mass="81273">MEELLAPLLCGIDYAHGGGKTMPLTTPDLQLLSERMQVRAEEMKDRVFATVKSRYSKITELARRASTAALDVEAVDSQLRALLDDSSLRIGDTSFDSKLWKLSAEVKGIRSELRVKTSALAVVKSTVEVRDRLLAGKELFDAGQILSGARKIAEVKGIVDDDDEDTLLMHELLKQLLSRIYSEVDSLLAGLCSKVVSVNFTEGILAVNFVTVAGSRHNFVAILETMEVLGLLDGFLGRFTDNLCKLLALLVHSATVVRVEQDSDRAVLRITRDENARVNQSSVEGVYKKVLDFVKFINEHLLHRQKVWMLKLGRSIWPRLADMIIQNHLRKAIPADHTQFQHFEQIQILTSEFEEALEAENFVSVDDEGGLLSNFTADVEIHFSANKRKDLLAKARDIIIRFDYRLLLDMAAEREEKDRLIFREDKYVVSYLPKQLLPIVQDTLKDACSSTPRLALELYKVARDIVLLYRAIVPSQVLVSDKSSVKAAPVFYNDCLYIAHELTTYSQQYSSSLPADLQQSCTLMDLVSVFQSMGYNMLSTHVKLINNQLLQALDSANGFKSTDERRGRERAQSALQQVVSIFRSTHNVWQEFLPSSFQVKQLTMLADSLVSRIVYEVLSIKDMAAEETVQLHNLLDELILDLGSVLASVEKHSRKSLDILVPSWRKLKRLSELLEMSLRPITKAWESGILPSAGFSPAEVQSLIKAIFTDTSLRAECLERIV</sequence>
<gene>
    <name evidence="4" type="ORF">SELMODRAFT_186427</name>
</gene>
<dbReference type="PANTHER" id="PTHR12205:SF0">
    <property type="entry name" value="CENTROMERE_KINETOCHORE PROTEIN ZW10 HOMOLOG"/>
    <property type="match status" value="1"/>
</dbReference>
<reference evidence="4 5" key="1">
    <citation type="journal article" date="2011" name="Science">
        <title>The Selaginella genome identifies genetic changes associated with the evolution of vascular plants.</title>
        <authorList>
            <person name="Banks J.A."/>
            <person name="Nishiyama T."/>
            <person name="Hasebe M."/>
            <person name="Bowman J.L."/>
            <person name="Gribskov M."/>
            <person name="dePamphilis C."/>
            <person name="Albert V.A."/>
            <person name="Aono N."/>
            <person name="Aoyama T."/>
            <person name="Ambrose B.A."/>
            <person name="Ashton N.W."/>
            <person name="Axtell M.J."/>
            <person name="Barker E."/>
            <person name="Barker M.S."/>
            <person name="Bennetzen J.L."/>
            <person name="Bonawitz N.D."/>
            <person name="Chapple C."/>
            <person name="Cheng C."/>
            <person name="Correa L.G."/>
            <person name="Dacre M."/>
            <person name="DeBarry J."/>
            <person name="Dreyer I."/>
            <person name="Elias M."/>
            <person name="Engstrom E.M."/>
            <person name="Estelle M."/>
            <person name="Feng L."/>
            <person name="Finet C."/>
            <person name="Floyd S.K."/>
            <person name="Frommer W.B."/>
            <person name="Fujita T."/>
            <person name="Gramzow L."/>
            <person name="Gutensohn M."/>
            <person name="Harholt J."/>
            <person name="Hattori M."/>
            <person name="Heyl A."/>
            <person name="Hirai T."/>
            <person name="Hiwatashi Y."/>
            <person name="Ishikawa M."/>
            <person name="Iwata M."/>
            <person name="Karol K.G."/>
            <person name="Koehler B."/>
            <person name="Kolukisaoglu U."/>
            <person name="Kubo M."/>
            <person name="Kurata T."/>
            <person name="Lalonde S."/>
            <person name="Li K."/>
            <person name="Li Y."/>
            <person name="Litt A."/>
            <person name="Lyons E."/>
            <person name="Manning G."/>
            <person name="Maruyama T."/>
            <person name="Michael T.P."/>
            <person name="Mikami K."/>
            <person name="Miyazaki S."/>
            <person name="Morinaga S."/>
            <person name="Murata T."/>
            <person name="Mueller-Roeber B."/>
            <person name="Nelson D.R."/>
            <person name="Obara M."/>
            <person name="Oguri Y."/>
            <person name="Olmstead R.G."/>
            <person name="Onodera N."/>
            <person name="Petersen B.L."/>
            <person name="Pils B."/>
            <person name="Prigge M."/>
            <person name="Rensing S.A."/>
            <person name="Riano-Pachon D.M."/>
            <person name="Roberts A.W."/>
            <person name="Sato Y."/>
            <person name="Scheller H.V."/>
            <person name="Schulz B."/>
            <person name="Schulz C."/>
            <person name="Shakirov E.V."/>
            <person name="Shibagaki N."/>
            <person name="Shinohara N."/>
            <person name="Shippen D.E."/>
            <person name="Soerensen I."/>
            <person name="Sotooka R."/>
            <person name="Sugimoto N."/>
            <person name="Sugita M."/>
            <person name="Sumikawa N."/>
            <person name="Tanurdzic M."/>
            <person name="Theissen G."/>
            <person name="Ulvskov P."/>
            <person name="Wakazuki S."/>
            <person name="Weng J.K."/>
            <person name="Willats W.W."/>
            <person name="Wipf D."/>
            <person name="Wolf P.G."/>
            <person name="Yang L."/>
            <person name="Zimmer A.D."/>
            <person name="Zhu Q."/>
            <person name="Mitros T."/>
            <person name="Hellsten U."/>
            <person name="Loque D."/>
            <person name="Otillar R."/>
            <person name="Salamov A."/>
            <person name="Schmutz J."/>
            <person name="Shapiro H."/>
            <person name="Lindquist E."/>
            <person name="Lucas S."/>
            <person name="Rokhsar D."/>
            <person name="Grigoriev I.V."/>
        </authorList>
    </citation>
    <scope>NUCLEOTIDE SEQUENCE [LARGE SCALE GENOMIC DNA]</scope>
</reference>
<dbReference type="Pfam" id="PF20665">
    <property type="entry name" value="Zw10_middle"/>
    <property type="match status" value="1"/>
</dbReference>
<dbReference type="KEGG" id="smo:SELMODRAFT_186427"/>
<dbReference type="Gramene" id="EFJ06995">
    <property type="protein sequence ID" value="EFJ06995"/>
    <property type="gene ID" value="SELMODRAFT_186427"/>
</dbReference>
<evidence type="ECO:0000313" key="4">
    <source>
        <dbReference type="EMBL" id="EFJ06995.1"/>
    </source>
</evidence>
<dbReference type="Proteomes" id="UP000001514">
    <property type="component" value="Unassembled WGS sequence"/>
</dbReference>
<dbReference type="GO" id="GO:1990423">
    <property type="term" value="C:RZZ complex"/>
    <property type="evidence" value="ECO:0000318"/>
    <property type="project" value="GO_Central"/>
</dbReference>
<dbReference type="GO" id="GO:0005737">
    <property type="term" value="C:cytoplasm"/>
    <property type="evidence" value="ECO:0007669"/>
    <property type="project" value="GOC"/>
</dbReference>
<dbReference type="Pfam" id="PF20666">
    <property type="entry name" value="ZW10_C"/>
    <property type="match status" value="1"/>
</dbReference>
<dbReference type="AlphaFoldDB" id="D8T8I1"/>
<dbReference type="PANTHER" id="PTHR12205">
    <property type="entry name" value="CENTROMERE/KINETOCHORE PROTEIN ZW10"/>
    <property type="match status" value="1"/>
</dbReference>
<dbReference type="InterPro" id="IPR048343">
    <property type="entry name" value="ZW10_C"/>
</dbReference>
<feature type="domain" description="Centromere/kinetochore protein zw10 C-terminal" evidence="2">
    <location>
        <begin position="425"/>
        <end position="550"/>
    </location>
</feature>
<proteinExistence type="predicted"/>
<dbReference type="InterPro" id="IPR046362">
    <property type="entry name" value="Zw10/DSL1_C_sf"/>
</dbReference>
<dbReference type="OMA" id="HHLLTMG"/>
<dbReference type="EMBL" id="GL377690">
    <property type="protein sequence ID" value="EFJ06995.1"/>
    <property type="molecule type" value="Genomic_DNA"/>
</dbReference>
<dbReference type="eggNOG" id="KOG2163">
    <property type="taxonomic scope" value="Eukaryota"/>
</dbReference>
<evidence type="ECO:0000259" key="3">
    <source>
        <dbReference type="Pfam" id="PF22766"/>
    </source>
</evidence>
<evidence type="ECO:0000259" key="2">
    <source>
        <dbReference type="Pfam" id="PF20666"/>
    </source>
</evidence>
<dbReference type="STRING" id="88036.D8T8I1"/>
<dbReference type="GO" id="GO:0006888">
    <property type="term" value="P:endoplasmic reticulum to Golgi vesicle-mediated transport"/>
    <property type="evidence" value="ECO:0000318"/>
    <property type="project" value="GO_Central"/>
</dbReference>
<dbReference type="InterPro" id="IPR048344">
    <property type="entry name" value="Zw10_middle"/>
</dbReference>
<dbReference type="GO" id="GO:0007094">
    <property type="term" value="P:mitotic spindle assembly checkpoint signaling"/>
    <property type="evidence" value="ECO:0000318"/>
    <property type="project" value="GO_Central"/>
</dbReference>
<feature type="domain" description="Centromere/kinetochore protein zw10 middle" evidence="1">
    <location>
        <begin position="215"/>
        <end position="399"/>
    </location>
</feature>
<organism evidence="5">
    <name type="scientific">Selaginella moellendorffii</name>
    <name type="common">Spikemoss</name>
    <dbReference type="NCBI Taxonomy" id="88036"/>
    <lineage>
        <taxon>Eukaryota</taxon>
        <taxon>Viridiplantae</taxon>
        <taxon>Streptophyta</taxon>
        <taxon>Embryophyta</taxon>
        <taxon>Tracheophyta</taxon>
        <taxon>Lycopodiopsida</taxon>
        <taxon>Selaginellales</taxon>
        <taxon>Selaginellaceae</taxon>
        <taxon>Selaginella</taxon>
    </lineage>
</organism>
<feature type="domain" description="ZW10 C-terminal helical" evidence="3">
    <location>
        <begin position="574"/>
        <end position="721"/>
    </location>
</feature>
<dbReference type="InParanoid" id="D8T8I1"/>
<evidence type="ECO:0000313" key="5">
    <source>
        <dbReference type="Proteomes" id="UP000001514"/>
    </source>
</evidence>
<evidence type="ECO:0008006" key="6">
    <source>
        <dbReference type="Google" id="ProtNLM"/>
    </source>
</evidence>